<keyword evidence="3" id="KW-0479">Metal-binding</keyword>
<dbReference type="InterPro" id="IPR000504">
    <property type="entry name" value="RRM_dom"/>
</dbReference>
<feature type="compositionally biased region" description="Basic and acidic residues" evidence="9">
    <location>
        <begin position="203"/>
        <end position="237"/>
    </location>
</feature>
<evidence type="ECO:0000256" key="3">
    <source>
        <dbReference type="ARBA" id="ARBA00022723"/>
    </source>
</evidence>
<keyword evidence="8" id="KW-0694">RNA-binding</keyword>
<gene>
    <name evidence="11" type="ORF">CVIRNUC_010929</name>
</gene>
<feature type="region of interest" description="Disordered" evidence="9">
    <location>
        <begin position="312"/>
        <end position="356"/>
    </location>
</feature>
<evidence type="ECO:0000256" key="1">
    <source>
        <dbReference type="ARBA" id="ARBA00004123"/>
    </source>
</evidence>
<dbReference type="SUPFAM" id="SSF54928">
    <property type="entry name" value="RNA-binding domain, RBD"/>
    <property type="match status" value="1"/>
</dbReference>
<keyword evidence="4" id="KW-0677">Repeat</keyword>
<dbReference type="InterPro" id="IPR035979">
    <property type="entry name" value="RBD_domain_sf"/>
</dbReference>
<dbReference type="PROSITE" id="PS50102">
    <property type="entry name" value="RRM"/>
    <property type="match status" value="1"/>
</dbReference>
<sequence length="689" mass="77946">MMHWTRALPRIDHNSDQGKACQNAVKIKLKDYLGQEYADDVLPLYIVVMLAHGNSAALVAENLEAFLGKNDAAAFTTWLIGHLDKHAAEYAAAVAGPDEAAGNEEAANKHGRHRESPKVEHAREERRERAREKIEWRGEDGRSRQRSAEREKRARDSPTRSERRHGSRHAKAEDGRDEKRRRQDLRELRPLNASQNDHRRRGHRDESPQHREDRNRDLYERDRQRHAAERHRMERDRELDRDFERRRELEYRERMLREREYERDRERDYLRDRLQDPRWERHSHFSREPLGLQMDRDDHEKAEMDWREERAQRLGEPQGLNGLHAKEPRQGRGDVQMDRSFPEPHSAQTDQDDAAKHRGTVFDRLAMDLRSREESARSLAAARKSVFDRLRGNRQATVTALVQPDALTDDELDDTPPARALAPIRTVPRRDAQATMAHSQPVSKAEELAEMQRKMLELQQQVKQLEREQRTPRAPPTPVVVHTSAAPLQTPPSVDPCSVHVQNLSHLAIPDIIGAHFSGCGRVMNVTIARDLQGKPRGFAHVEFSNELESQNALSLHGSMLLNQVITVMPKVKMPPAHFALPSYTTPARGRGRGRGSFGSPGHGAFRGGFPRPFAGRGPTAARGRGRQAPLVSNKYVRPELKAGMPADGKAAGPTTSPAPSKVQQATNGLAAPAHTADSSVAEPAAAVI</sequence>
<evidence type="ECO:0000256" key="7">
    <source>
        <dbReference type="ARBA" id="ARBA00023242"/>
    </source>
</evidence>
<feature type="compositionally biased region" description="Basic and acidic residues" evidence="9">
    <location>
        <begin position="114"/>
        <end position="161"/>
    </location>
</feature>
<feature type="compositionally biased region" description="Polar residues" evidence="9">
    <location>
        <begin position="654"/>
        <end position="668"/>
    </location>
</feature>
<evidence type="ECO:0000256" key="4">
    <source>
        <dbReference type="ARBA" id="ARBA00022737"/>
    </source>
</evidence>
<dbReference type="InterPro" id="IPR012677">
    <property type="entry name" value="Nucleotide-bd_a/b_plait_sf"/>
</dbReference>
<feature type="region of interest" description="Disordered" evidence="9">
    <location>
        <begin position="640"/>
        <end position="689"/>
    </location>
</feature>
<dbReference type="PANTHER" id="PTHR14738">
    <property type="entry name" value="ZINC FINGER CCCH DOMAIN-CONTAINING PROTEIN 14"/>
    <property type="match status" value="1"/>
</dbReference>
<evidence type="ECO:0000313" key="11">
    <source>
        <dbReference type="EMBL" id="CAK0787707.1"/>
    </source>
</evidence>
<dbReference type="Gene3D" id="3.30.70.330">
    <property type="match status" value="1"/>
</dbReference>
<keyword evidence="12" id="KW-1185">Reference proteome</keyword>
<dbReference type="Pfam" id="PF00076">
    <property type="entry name" value="RRM_1"/>
    <property type="match status" value="1"/>
</dbReference>
<comment type="caution">
    <text evidence="11">The sequence shown here is derived from an EMBL/GenBank/DDBJ whole genome shotgun (WGS) entry which is preliminary data.</text>
</comment>
<dbReference type="InterPro" id="IPR040366">
    <property type="entry name" value="Nab2/ZC3H14"/>
</dbReference>
<name>A0AAV1IN99_9CHLO</name>
<dbReference type="GO" id="GO:0008270">
    <property type="term" value="F:zinc ion binding"/>
    <property type="evidence" value="ECO:0007669"/>
    <property type="project" value="UniProtKB-KW"/>
</dbReference>
<dbReference type="GO" id="GO:0043488">
    <property type="term" value="P:regulation of mRNA stability"/>
    <property type="evidence" value="ECO:0007669"/>
    <property type="project" value="InterPro"/>
</dbReference>
<keyword evidence="7" id="KW-0539">Nucleus</keyword>
<reference evidence="11 12" key="1">
    <citation type="submission" date="2023-10" db="EMBL/GenBank/DDBJ databases">
        <authorList>
            <person name="Maclean D."/>
            <person name="Macfadyen A."/>
        </authorList>
    </citation>
    <scope>NUCLEOTIDE SEQUENCE [LARGE SCALE GENOMIC DNA]</scope>
</reference>
<proteinExistence type="inferred from homology"/>
<organism evidence="11 12">
    <name type="scientific">Coccomyxa viridis</name>
    <dbReference type="NCBI Taxonomy" id="1274662"/>
    <lineage>
        <taxon>Eukaryota</taxon>
        <taxon>Viridiplantae</taxon>
        <taxon>Chlorophyta</taxon>
        <taxon>core chlorophytes</taxon>
        <taxon>Trebouxiophyceae</taxon>
        <taxon>Trebouxiophyceae incertae sedis</taxon>
        <taxon>Coccomyxaceae</taxon>
        <taxon>Coccomyxa</taxon>
    </lineage>
</organism>
<comment type="subcellular location">
    <subcellularLocation>
        <location evidence="1">Nucleus</location>
    </subcellularLocation>
</comment>
<evidence type="ECO:0000259" key="10">
    <source>
        <dbReference type="PROSITE" id="PS50102"/>
    </source>
</evidence>
<dbReference type="SMART" id="SM00360">
    <property type="entry name" value="RRM"/>
    <property type="match status" value="1"/>
</dbReference>
<dbReference type="PANTHER" id="PTHR14738:SF29">
    <property type="entry name" value="ZINC FINGER CCCH DOMAIN-CONTAINING PROTEIN 14"/>
    <property type="match status" value="1"/>
</dbReference>
<dbReference type="EMBL" id="CAUYUE010000017">
    <property type="protein sequence ID" value="CAK0787707.1"/>
    <property type="molecule type" value="Genomic_DNA"/>
</dbReference>
<accession>A0AAV1IN99</accession>
<dbReference type="AlphaFoldDB" id="A0AAV1IN99"/>
<evidence type="ECO:0000256" key="9">
    <source>
        <dbReference type="SAM" id="MobiDB-lite"/>
    </source>
</evidence>
<keyword evidence="6" id="KW-0862">Zinc</keyword>
<protein>
    <recommendedName>
        <fullName evidence="10">RRM domain-containing protein</fullName>
    </recommendedName>
</protein>
<feature type="compositionally biased region" description="Basic and acidic residues" evidence="9">
    <location>
        <begin position="170"/>
        <end position="189"/>
    </location>
</feature>
<evidence type="ECO:0000256" key="8">
    <source>
        <dbReference type="PROSITE-ProRule" id="PRU00176"/>
    </source>
</evidence>
<evidence type="ECO:0000313" key="12">
    <source>
        <dbReference type="Proteomes" id="UP001314263"/>
    </source>
</evidence>
<feature type="region of interest" description="Disordered" evidence="9">
    <location>
        <begin position="98"/>
        <end position="237"/>
    </location>
</feature>
<comment type="similarity">
    <text evidence="2">Belongs to the ZC3H14 family.</text>
</comment>
<evidence type="ECO:0000256" key="6">
    <source>
        <dbReference type="ARBA" id="ARBA00022833"/>
    </source>
</evidence>
<feature type="domain" description="RRM" evidence="10">
    <location>
        <begin position="497"/>
        <end position="573"/>
    </location>
</feature>
<dbReference type="GO" id="GO:0005634">
    <property type="term" value="C:nucleus"/>
    <property type="evidence" value="ECO:0007669"/>
    <property type="project" value="UniProtKB-SubCell"/>
</dbReference>
<keyword evidence="5" id="KW-0863">Zinc-finger</keyword>
<dbReference type="Proteomes" id="UP001314263">
    <property type="component" value="Unassembled WGS sequence"/>
</dbReference>
<dbReference type="GO" id="GO:0008143">
    <property type="term" value="F:poly(A) binding"/>
    <property type="evidence" value="ECO:0007669"/>
    <property type="project" value="InterPro"/>
</dbReference>
<evidence type="ECO:0000256" key="5">
    <source>
        <dbReference type="ARBA" id="ARBA00022771"/>
    </source>
</evidence>
<dbReference type="GO" id="GO:0005737">
    <property type="term" value="C:cytoplasm"/>
    <property type="evidence" value="ECO:0007669"/>
    <property type="project" value="TreeGrafter"/>
</dbReference>
<feature type="compositionally biased region" description="Basic and acidic residues" evidence="9">
    <location>
        <begin position="324"/>
        <end position="342"/>
    </location>
</feature>
<evidence type="ECO:0000256" key="2">
    <source>
        <dbReference type="ARBA" id="ARBA00008423"/>
    </source>
</evidence>